<dbReference type="Proteomes" id="UP000613580">
    <property type="component" value="Unassembled WGS sequence"/>
</dbReference>
<accession>A0A8H6SI39</accession>
<dbReference type="EMBL" id="JACAZE010000014">
    <property type="protein sequence ID" value="KAF7299779.1"/>
    <property type="molecule type" value="Genomic_DNA"/>
</dbReference>
<reference evidence="3" key="1">
    <citation type="submission" date="2020-05" db="EMBL/GenBank/DDBJ databases">
        <title>Mycena genomes resolve the evolution of fungal bioluminescence.</title>
        <authorList>
            <person name="Tsai I.J."/>
        </authorList>
    </citation>
    <scope>NUCLEOTIDE SEQUENCE</scope>
    <source>
        <strain evidence="3">110903Hualien_Pintung</strain>
    </source>
</reference>
<feature type="coiled-coil region" evidence="1">
    <location>
        <begin position="30"/>
        <end position="64"/>
    </location>
</feature>
<sequence length="347" mass="37848">MSLDASPFSEHLNTSYCPTEDEVGAINTLLVEPRARLASLEETIEKLQEERDALAHSIAAHEALVAPMRRLPLDMLREIFSACLPSNRNSTMSPSEAPLLLARVCSRWRTVVFDTPSLWSRLHIVQPTCPPWMYGQGPRTVTSAKLAQRMDVARWWLDQTGQCPLSISLVAGDVPGDGSQTQATCQLIQLIGEHISRWNEIDFTLAITNDIFEVLTRLPAGGAPSLARFDLNCSGNSPIESVDWSALTFLKGVELRACSLKDCGPHALSLPINWRKLTCLELSESSAAADRLDIVRVLGDCVCLRTLGVTFSQSWPGLWPGPPGAGPGPVLAAILPTSISLPIHTLR</sequence>
<evidence type="ECO:0000259" key="2">
    <source>
        <dbReference type="Pfam" id="PF12937"/>
    </source>
</evidence>
<dbReference type="InterPro" id="IPR032675">
    <property type="entry name" value="LRR_dom_sf"/>
</dbReference>
<name>A0A8H6SI39_MYCCL</name>
<organism evidence="3 4">
    <name type="scientific">Mycena chlorophos</name>
    <name type="common">Agaric fungus</name>
    <name type="synonym">Agaricus chlorophos</name>
    <dbReference type="NCBI Taxonomy" id="658473"/>
    <lineage>
        <taxon>Eukaryota</taxon>
        <taxon>Fungi</taxon>
        <taxon>Dikarya</taxon>
        <taxon>Basidiomycota</taxon>
        <taxon>Agaricomycotina</taxon>
        <taxon>Agaricomycetes</taxon>
        <taxon>Agaricomycetidae</taxon>
        <taxon>Agaricales</taxon>
        <taxon>Marasmiineae</taxon>
        <taxon>Mycenaceae</taxon>
        <taxon>Mycena</taxon>
    </lineage>
</organism>
<dbReference type="AlphaFoldDB" id="A0A8H6SI39"/>
<dbReference type="InterPro" id="IPR001810">
    <property type="entry name" value="F-box_dom"/>
</dbReference>
<evidence type="ECO:0000313" key="3">
    <source>
        <dbReference type="EMBL" id="KAF7299779.1"/>
    </source>
</evidence>
<keyword evidence="1" id="KW-0175">Coiled coil</keyword>
<dbReference type="Gene3D" id="3.80.10.10">
    <property type="entry name" value="Ribonuclease Inhibitor"/>
    <property type="match status" value="1"/>
</dbReference>
<dbReference type="OrthoDB" id="3051815at2759"/>
<keyword evidence="4" id="KW-1185">Reference proteome</keyword>
<dbReference type="Pfam" id="PF12937">
    <property type="entry name" value="F-box-like"/>
    <property type="match status" value="1"/>
</dbReference>
<protein>
    <recommendedName>
        <fullName evidence="2">F-box domain-containing protein</fullName>
    </recommendedName>
</protein>
<feature type="domain" description="F-box" evidence="2">
    <location>
        <begin position="69"/>
        <end position="124"/>
    </location>
</feature>
<evidence type="ECO:0000256" key="1">
    <source>
        <dbReference type="SAM" id="Coils"/>
    </source>
</evidence>
<evidence type="ECO:0000313" key="4">
    <source>
        <dbReference type="Proteomes" id="UP000613580"/>
    </source>
</evidence>
<comment type="caution">
    <text evidence="3">The sequence shown here is derived from an EMBL/GenBank/DDBJ whole genome shotgun (WGS) entry which is preliminary data.</text>
</comment>
<dbReference type="SUPFAM" id="SSF52047">
    <property type="entry name" value="RNI-like"/>
    <property type="match status" value="1"/>
</dbReference>
<gene>
    <name evidence="3" type="ORF">HMN09_00983900</name>
</gene>
<proteinExistence type="predicted"/>